<dbReference type="Gene3D" id="3.40.50.720">
    <property type="entry name" value="NAD(P)-binding Rossmann-like Domain"/>
    <property type="match status" value="2"/>
</dbReference>
<keyword evidence="1" id="KW-0560">Oxidoreductase</keyword>
<dbReference type="EMBL" id="JACOFT010000002">
    <property type="protein sequence ID" value="MBC3810841.1"/>
    <property type="molecule type" value="Genomic_DNA"/>
</dbReference>
<evidence type="ECO:0000256" key="2">
    <source>
        <dbReference type="ARBA" id="ARBA00023027"/>
    </source>
</evidence>
<evidence type="ECO:0000256" key="1">
    <source>
        <dbReference type="ARBA" id="ARBA00023002"/>
    </source>
</evidence>
<dbReference type="SUPFAM" id="SSF52283">
    <property type="entry name" value="Formate/glycerate dehydrogenase catalytic domain-like"/>
    <property type="match status" value="1"/>
</dbReference>
<dbReference type="Proteomes" id="UP000637632">
    <property type="component" value="Unassembled WGS sequence"/>
</dbReference>
<keyword evidence="2" id="KW-0520">NAD</keyword>
<keyword evidence="5" id="KW-1185">Reference proteome</keyword>
<name>A0ABR6XEP5_9BURK</name>
<dbReference type="RefSeq" id="WP_190477886.1">
    <property type="nucleotide sequence ID" value="NZ_JACOFT010000002.1"/>
</dbReference>
<accession>A0ABR6XEP5</accession>
<evidence type="ECO:0000259" key="3">
    <source>
        <dbReference type="PROSITE" id="PS50003"/>
    </source>
</evidence>
<organism evidence="4 5">
    <name type="scientific">Undibacterium aquatile</name>
    <dbReference type="NCBI Taxonomy" id="1537398"/>
    <lineage>
        <taxon>Bacteria</taxon>
        <taxon>Pseudomonadati</taxon>
        <taxon>Pseudomonadota</taxon>
        <taxon>Betaproteobacteria</taxon>
        <taxon>Burkholderiales</taxon>
        <taxon>Oxalobacteraceae</taxon>
        <taxon>Undibacterium</taxon>
    </lineage>
</organism>
<reference evidence="4 5" key="1">
    <citation type="submission" date="2020-08" db="EMBL/GenBank/DDBJ databases">
        <title>Novel species isolated from subtropical streams in China.</title>
        <authorList>
            <person name="Lu H."/>
        </authorList>
    </citation>
    <scope>NUCLEOTIDE SEQUENCE [LARGE SCALE GENOMIC DNA]</scope>
    <source>
        <strain evidence="4 5">CCTCC AB 2015119</strain>
    </source>
</reference>
<evidence type="ECO:0000313" key="4">
    <source>
        <dbReference type="EMBL" id="MBC3810841.1"/>
    </source>
</evidence>
<dbReference type="PANTHER" id="PTHR43333">
    <property type="entry name" value="2-HACID_DH_C DOMAIN-CONTAINING PROTEIN"/>
    <property type="match status" value="1"/>
</dbReference>
<dbReference type="SUPFAM" id="SSF51735">
    <property type="entry name" value="NAD(P)-binding Rossmann-fold domains"/>
    <property type="match status" value="1"/>
</dbReference>
<gene>
    <name evidence="4" type="ORF">H8K26_05245</name>
</gene>
<evidence type="ECO:0000313" key="5">
    <source>
        <dbReference type="Proteomes" id="UP000637632"/>
    </source>
</evidence>
<proteinExistence type="predicted"/>
<feature type="domain" description="PH" evidence="3">
    <location>
        <begin position="1"/>
        <end position="33"/>
    </location>
</feature>
<dbReference type="Pfam" id="PF02826">
    <property type="entry name" value="2-Hacid_dh_C"/>
    <property type="match status" value="1"/>
</dbReference>
<dbReference type="InterPro" id="IPR001849">
    <property type="entry name" value="PH_domain"/>
</dbReference>
<dbReference type="CDD" id="cd12164">
    <property type="entry name" value="GDH_like_2"/>
    <property type="match status" value="1"/>
</dbReference>
<dbReference type="InterPro" id="IPR036291">
    <property type="entry name" value="NAD(P)-bd_dom_sf"/>
</dbReference>
<protein>
    <submittedName>
        <fullName evidence="4">Glyoxylate/hydroxypyruvate reductase A</fullName>
    </submittedName>
</protein>
<comment type="caution">
    <text evidence="4">The sequence shown here is derived from an EMBL/GenBank/DDBJ whole genome shotgun (WGS) entry which is preliminary data.</text>
</comment>
<dbReference type="InterPro" id="IPR006140">
    <property type="entry name" value="D-isomer_DH_NAD-bd"/>
</dbReference>
<dbReference type="PROSITE" id="PS50003">
    <property type="entry name" value="PH_DOMAIN"/>
    <property type="match status" value="1"/>
</dbReference>
<sequence length="319" mass="34989">MKPDHVRMPIPFVAASDYTQTNAWVQALQQAMPDERIVAFDRLSENEKQSVTVAIVANPDPANLQQLPALMWVHSVWAGVERLVADLGQSKLKIVRLVDPQLAETMAEAVLAWTLYLHREMPAYARQQKNSQWLAREYIRPQSKTISLLGLGALGEAAAKRLLAAGFQVCGWSRSQKNIAGVDCFSGEAGLSAMFARTSILVCLLPLTPDTRGLLNAARLTQLPKGASLVNFARGAIVRDADLQAALNTQHLQHAVLDVFETEPLPDASWHWQHPQVTVLPHISAPTDKQTASAIVAGNIRRYRDDGSLPVLVDVAKGY</sequence>
<dbReference type="PANTHER" id="PTHR43333:SF1">
    <property type="entry name" value="D-ISOMER SPECIFIC 2-HYDROXYACID DEHYDROGENASE NAD-BINDING DOMAIN-CONTAINING PROTEIN"/>
    <property type="match status" value="1"/>
</dbReference>